<sequence length="64" mass="7313">MEFDVAKANTPVRVCHDGKNIRRCAARGHAHMHKILRVRIHAPDFLKNCVAYKVTHFLLGMFAV</sequence>
<name>A0A645IEC3_9ZZZZ</name>
<dbReference type="AlphaFoldDB" id="A0A645IEC3"/>
<protein>
    <submittedName>
        <fullName evidence="1">Uncharacterized protein</fullName>
    </submittedName>
</protein>
<comment type="caution">
    <text evidence="1">The sequence shown here is derived from an EMBL/GenBank/DDBJ whole genome shotgun (WGS) entry which is preliminary data.</text>
</comment>
<evidence type="ECO:0000313" key="1">
    <source>
        <dbReference type="EMBL" id="MPN45753.1"/>
    </source>
</evidence>
<gene>
    <name evidence="1" type="ORF">SDC9_193324</name>
</gene>
<dbReference type="EMBL" id="VSSQ01105874">
    <property type="protein sequence ID" value="MPN45753.1"/>
    <property type="molecule type" value="Genomic_DNA"/>
</dbReference>
<reference evidence="1" key="1">
    <citation type="submission" date="2019-08" db="EMBL/GenBank/DDBJ databases">
        <authorList>
            <person name="Kucharzyk K."/>
            <person name="Murdoch R.W."/>
            <person name="Higgins S."/>
            <person name="Loffler F."/>
        </authorList>
    </citation>
    <scope>NUCLEOTIDE SEQUENCE</scope>
</reference>
<proteinExistence type="predicted"/>
<organism evidence="1">
    <name type="scientific">bioreactor metagenome</name>
    <dbReference type="NCBI Taxonomy" id="1076179"/>
    <lineage>
        <taxon>unclassified sequences</taxon>
        <taxon>metagenomes</taxon>
        <taxon>ecological metagenomes</taxon>
    </lineage>
</organism>
<accession>A0A645IEC3</accession>